<keyword evidence="3" id="KW-1185">Reference proteome</keyword>
<evidence type="ECO:0000313" key="3">
    <source>
        <dbReference type="Proteomes" id="UP000277204"/>
    </source>
</evidence>
<sequence length="67" mass="7261">MGVKPNVYNARGLSGMPEDAATIVPEPRINALEEEEEEGEQALHALHLQDDSQDCEDATGIRSLTTP</sequence>
<accession>A0A183MWG4</accession>
<proteinExistence type="predicted"/>
<dbReference type="AlphaFoldDB" id="A0A183MWG4"/>
<protein>
    <submittedName>
        <fullName evidence="2">Uncharacterized protein</fullName>
    </submittedName>
</protein>
<reference evidence="2 3" key="1">
    <citation type="submission" date="2018-11" db="EMBL/GenBank/DDBJ databases">
        <authorList>
            <consortium name="Pathogen Informatics"/>
        </authorList>
    </citation>
    <scope>NUCLEOTIDE SEQUENCE [LARGE SCALE GENOMIC DNA]</scope>
    <source>
        <strain evidence="2 3">Zambia</strain>
    </source>
</reference>
<gene>
    <name evidence="2" type="ORF">SMRZ_LOCUS20389</name>
</gene>
<name>A0A183MWG4_9TREM</name>
<feature type="region of interest" description="Disordered" evidence="1">
    <location>
        <begin position="34"/>
        <end position="67"/>
    </location>
</feature>
<dbReference type="EMBL" id="UZAI01018289">
    <property type="protein sequence ID" value="VDP35466.1"/>
    <property type="molecule type" value="Genomic_DNA"/>
</dbReference>
<dbReference type="Proteomes" id="UP000277204">
    <property type="component" value="Unassembled WGS sequence"/>
</dbReference>
<evidence type="ECO:0000256" key="1">
    <source>
        <dbReference type="SAM" id="MobiDB-lite"/>
    </source>
</evidence>
<evidence type="ECO:0000313" key="2">
    <source>
        <dbReference type="EMBL" id="VDP35466.1"/>
    </source>
</evidence>
<organism evidence="2 3">
    <name type="scientific">Schistosoma margrebowiei</name>
    <dbReference type="NCBI Taxonomy" id="48269"/>
    <lineage>
        <taxon>Eukaryota</taxon>
        <taxon>Metazoa</taxon>
        <taxon>Spiralia</taxon>
        <taxon>Lophotrochozoa</taxon>
        <taxon>Platyhelminthes</taxon>
        <taxon>Trematoda</taxon>
        <taxon>Digenea</taxon>
        <taxon>Strigeidida</taxon>
        <taxon>Schistosomatoidea</taxon>
        <taxon>Schistosomatidae</taxon>
        <taxon>Schistosoma</taxon>
    </lineage>
</organism>